<dbReference type="PANTHER" id="PTHR30146:SF109">
    <property type="entry name" value="HTH-TYPE TRANSCRIPTIONAL REGULATOR GALS"/>
    <property type="match status" value="1"/>
</dbReference>
<organism evidence="6 7">
    <name type="scientific">Faecalibacterium prausnitzii</name>
    <dbReference type="NCBI Taxonomy" id="853"/>
    <lineage>
        <taxon>Bacteria</taxon>
        <taxon>Bacillati</taxon>
        <taxon>Bacillota</taxon>
        <taxon>Clostridia</taxon>
        <taxon>Eubacteriales</taxon>
        <taxon>Oscillospiraceae</taxon>
        <taxon>Faecalibacterium</taxon>
    </lineage>
</organism>
<keyword evidence="1" id="KW-0805">Transcription regulation</keyword>
<dbReference type="InterPro" id="IPR010982">
    <property type="entry name" value="Lambda_DNA-bd_dom_sf"/>
</dbReference>
<sequence length="353" mass="38892">MATLEDIARTLGVSKGTVSKALSGAGGVSDAMRKSVVETAVELGYSRICRKDASRRIAVFITNMDYAKPEDFGYDILAGFRKLAEPDGYQVVVVPLSCALENSVPYDAYMMQHNYLGGLFLGLSLNDPWLEDFKTCKTPAVLYDNCVPGNPRVTSISVDNAEAMDQAVRYLKSLGHKKIGYLSHALGSYVYQQRYQAFFRAVQANGLPCSESLGKCDFFTSVCLSEHLPALLEQGCTAIVCSHDRLANSVLIDCQERGIRVPEDLSILGFDDLPLCRFTPPPLTTIRQNRAELGKSAYFALSSQLHDVSISLIQLHTELIVRSSCGKAPRRPQAKKRIPRAEPVTKKERNDEA</sequence>
<dbReference type="RefSeq" id="WP_097770923.1">
    <property type="nucleotide sequence ID" value="NZ_NOUW01000020.1"/>
</dbReference>
<gene>
    <name evidence="6" type="ORF">CHR61_07710</name>
</gene>
<reference evidence="6 7" key="1">
    <citation type="journal article" date="2017" name="Front. Microbiol.">
        <title>New Insights into the Diversity of the Genus Faecalibacterium.</title>
        <authorList>
            <person name="Benevides L."/>
            <person name="Burman S."/>
            <person name="Martin R."/>
            <person name="Robert V."/>
            <person name="Thomas M."/>
            <person name="Miquel S."/>
            <person name="Chain F."/>
            <person name="Sokol H."/>
            <person name="Bermudez-Humaran L.G."/>
            <person name="Morrison M."/>
            <person name="Langella P."/>
            <person name="Azevedo V.A."/>
            <person name="Chatel J.M."/>
            <person name="Soares S."/>
        </authorList>
    </citation>
    <scope>NUCLEOTIDE SEQUENCE [LARGE SCALE GENOMIC DNA]</scope>
    <source>
        <strain evidence="6 7">AHMP21</strain>
    </source>
</reference>
<comment type="caution">
    <text evidence="6">The sequence shown here is derived from an EMBL/GenBank/DDBJ whole genome shotgun (WGS) entry which is preliminary data.</text>
</comment>
<dbReference type="InterPro" id="IPR028082">
    <property type="entry name" value="Peripla_BP_I"/>
</dbReference>
<dbReference type="Pfam" id="PF00356">
    <property type="entry name" value="LacI"/>
    <property type="match status" value="1"/>
</dbReference>
<dbReference type="Pfam" id="PF13377">
    <property type="entry name" value="Peripla_BP_3"/>
    <property type="match status" value="1"/>
</dbReference>
<dbReference type="EMBL" id="NOUW01000020">
    <property type="protein sequence ID" value="PDX89469.1"/>
    <property type="molecule type" value="Genomic_DNA"/>
</dbReference>
<proteinExistence type="predicted"/>
<evidence type="ECO:0000259" key="5">
    <source>
        <dbReference type="PROSITE" id="PS50932"/>
    </source>
</evidence>
<protein>
    <submittedName>
        <fullName evidence="6">LacI family transcriptional regulator</fullName>
    </submittedName>
</protein>
<dbReference type="Gene3D" id="3.40.50.2300">
    <property type="match status" value="2"/>
</dbReference>
<dbReference type="PROSITE" id="PS50932">
    <property type="entry name" value="HTH_LACI_2"/>
    <property type="match status" value="1"/>
</dbReference>
<accession>A0A2A7BDT0</accession>
<dbReference type="Proteomes" id="UP000220438">
    <property type="component" value="Unassembled WGS sequence"/>
</dbReference>
<dbReference type="CDD" id="cd01392">
    <property type="entry name" value="HTH_LacI"/>
    <property type="match status" value="1"/>
</dbReference>
<keyword evidence="3" id="KW-0804">Transcription</keyword>
<dbReference type="SMART" id="SM00354">
    <property type="entry name" value="HTH_LACI"/>
    <property type="match status" value="1"/>
</dbReference>
<evidence type="ECO:0000313" key="6">
    <source>
        <dbReference type="EMBL" id="PDX89469.1"/>
    </source>
</evidence>
<feature type="compositionally biased region" description="Basic and acidic residues" evidence="4">
    <location>
        <begin position="339"/>
        <end position="353"/>
    </location>
</feature>
<evidence type="ECO:0000256" key="4">
    <source>
        <dbReference type="SAM" id="MobiDB-lite"/>
    </source>
</evidence>
<dbReference type="GO" id="GO:0003700">
    <property type="term" value="F:DNA-binding transcription factor activity"/>
    <property type="evidence" value="ECO:0007669"/>
    <property type="project" value="TreeGrafter"/>
</dbReference>
<dbReference type="SUPFAM" id="SSF47413">
    <property type="entry name" value="lambda repressor-like DNA-binding domains"/>
    <property type="match status" value="1"/>
</dbReference>
<dbReference type="GO" id="GO:0000976">
    <property type="term" value="F:transcription cis-regulatory region binding"/>
    <property type="evidence" value="ECO:0007669"/>
    <property type="project" value="TreeGrafter"/>
</dbReference>
<feature type="domain" description="HTH lacI-type" evidence="5">
    <location>
        <begin position="2"/>
        <end position="60"/>
    </location>
</feature>
<evidence type="ECO:0000313" key="7">
    <source>
        <dbReference type="Proteomes" id="UP000220438"/>
    </source>
</evidence>
<dbReference type="SUPFAM" id="SSF53822">
    <property type="entry name" value="Periplasmic binding protein-like I"/>
    <property type="match status" value="1"/>
</dbReference>
<dbReference type="CDD" id="cd06267">
    <property type="entry name" value="PBP1_LacI_sugar_binding-like"/>
    <property type="match status" value="1"/>
</dbReference>
<dbReference type="PANTHER" id="PTHR30146">
    <property type="entry name" value="LACI-RELATED TRANSCRIPTIONAL REPRESSOR"/>
    <property type="match status" value="1"/>
</dbReference>
<name>A0A2A7BDT0_9FIRM</name>
<feature type="region of interest" description="Disordered" evidence="4">
    <location>
        <begin position="326"/>
        <end position="353"/>
    </location>
</feature>
<dbReference type="InterPro" id="IPR000843">
    <property type="entry name" value="HTH_LacI"/>
</dbReference>
<evidence type="ECO:0000256" key="1">
    <source>
        <dbReference type="ARBA" id="ARBA00023015"/>
    </source>
</evidence>
<keyword evidence="2" id="KW-0238">DNA-binding</keyword>
<feature type="compositionally biased region" description="Basic residues" evidence="4">
    <location>
        <begin position="328"/>
        <end position="338"/>
    </location>
</feature>
<evidence type="ECO:0000256" key="3">
    <source>
        <dbReference type="ARBA" id="ARBA00023163"/>
    </source>
</evidence>
<dbReference type="Gene3D" id="1.10.260.40">
    <property type="entry name" value="lambda repressor-like DNA-binding domains"/>
    <property type="match status" value="1"/>
</dbReference>
<dbReference type="AlphaFoldDB" id="A0A2A7BDT0"/>
<evidence type="ECO:0000256" key="2">
    <source>
        <dbReference type="ARBA" id="ARBA00023125"/>
    </source>
</evidence>
<dbReference type="InterPro" id="IPR046335">
    <property type="entry name" value="LacI/GalR-like_sensor"/>
</dbReference>